<dbReference type="HOGENOM" id="CLU_3232612_0_0_9"/>
<evidence type="ECO:0000313" key="2">
    <source>
        <dbReference type="Proteomes" id="UP000006053"/>
    </source>
</evidence>
<organism evidence="1 2">
    <name type="scientific">Desulfitobacterium dehalogenans (strain ATCC 51507 / DSM 9161 / JW/IU-DC1)</name>
    <dbReference type="NCBI Taxonomy" id="756499"/>
    <lineage>
        <taxon>Bacteria</taxon>
        <taxon>Bacillati</taxon>
        <taxon>Bacillota</taxon>
        <taxon>Clostridia</taxon>
        <taxon>Eubacteriales</taxon>
        <taxon>Desulfitobacteriaceae</taxon>
        <taxon>Desulfitobacterium</taxon>
    </lineage>
</organism>
<keyword evidence="2" id="KW-1185">Reference proteome</keyword>
<gene>
    <name evidence="1" type="ordered locus">Desde_0760</name>
</gene>
<protein>
    <submittedName>
        <fullName evidence="1">Uncharacterized protein</fullName>
    </submittedName>
</protein>
<proteinExistence type="predicted"/>
<dbReference type="KEGG" id="ddh:Desde_0760"/>
<evidence type="ECO:0000313" key="1">
    <source>
        <dbReference type="EMBL" id="AFL99207.1"/>
    </source>
</evidence>
<reference evidence="2" key="1">
    <citation type="submission" date="2012-06" db="EMBL/GenBank/DDBJ databases">
        <title>Complete sequence of Desulfitobacterium dehalogenans ATCC 51507.</title>
        <authorList>
            <person name="Lucas S."/>
            <person name="Han J."/>
            <person name="Lapidus A."/>
            <person name="Cheng J.-F."/>
            <person name="Goodwin L."/>
            <person name="Pitluck S."/>
            <person name="Peters L."/>
            <person name="Ovchinnikova G."/>
            <person name="Teshima H."/>
            <person name="Detter J.C."/>
            <person name="Han C."/>
            <person name="Tapia R."/>
            <person name="Land M."/>
            <person name="Hauser L."/>
            <person name="Kyrpides N."/>
            <person name="Ivanova N."/>
            <person name="Pagani I."/>
            <person name="Kruse T."/>
            <person name="de Vos W.M."/>
            <person name="Smidt H."/>
            <person name="Woyke T."/>
        </authorList>
    </citation>
    <scope>NUCLEOTIDE SEQUENCE [LARGE SCALE GENOMIC DNA]</scope>
    <source>
        <strain evidence="2">ATCC 51507 / DSM 9161 / JW/IU-DC1</strain>
    </source>
</reference>
<reference evidence="1 2" key="2">
    <citation type="journal article" date="2015" name="J. Bacteriol.">
        <title>Genomic, proteomic, and biochemical analysis of the organohalide respiratory pathway in Desulfitobacterium dehalogenans.</title>
        <authorList>
            <person name="Kruse T."/>
            <person name="van de Pas B.A."/>
            <person name="Atteia A."/>
            <person name="Krab K."/>
            <person name="Hagen W.R."/>
            <person name="Goodwin L."/>
            <person name="Chain P."/>
            <person name="Boeren S."/>
            <person name="Maphosa F."/>
            <person name="Schraa G."/>
            <person name="de Vos W.M."/>
            <person name="van der Oost J."/>
            <person name="Smidt H."/>
            <person name="Stams A.J."/>
        </authorList>
    </citation>
    <scope>NUCLEOTIDE SEQUENCE [LARGE SCALE GENOMIC DNA]</scope>
    <source>
        <strain evidence="2">ATCC 51507 / DSM 9161 / JW/IU-DC1</strain>
    </source>
</reference>
<dbReference type="AlphaFoldDB" id="I4A5H3"/>
<dbReference type="STRING" id="756499.Desde_0760"/>
<dbReference type="Proteomes" id="UP000006053">
    <property type="component" value="Chromosome"/>
</dbReference>
<accession>I4A5H3</accession>
<dbReference type="EMBL" id="CP003348">
    <property type="protein sequence ID" value="AFL99207.1"/>
    <property type="molecule type" value="Genomic_DNA"/>
</dbReference>
<name>I4A5H3_DESDJ</name>
<sequence>MNISRERLHDLINQIPDDRLSYLDDVFNRILRIELHERPPLLQ</sequence>